<keyword evidence="5" id="KW-0418">Kinase</keyword>
<evidence type="ECO:0000256" key="4">
    <source>
        <dbReference type="ARBA" id="ARBA00022741"/>
    </source>
</evidence>
<dbReference type="InterPro" id="IPR017441">
    <property type="entry name" value="Protein_kinase_ATP_BS"/>
</dbReference>
<keyword evidence="6" id="KW-0833">Ubl conjugation pathway</keyword>
<gene>
    <name evidence="13" type="primary">LOC125314442</name>
</gene>
<dbReference type="GeneID" id="125314442"/>
<feature type="domain" description="Protein kinase" evidence="11">
    <location>
        <begin position="474"/>
        <end position="742"/>
    </location>
</feature>
<evidence type="ECO:0000313" key="13">
    <source>
        <dbReference type="RefSeq" id="XP_048132659.1"/>
    </source>
</evidence>
<evidence type="ECO:0000256" key="6">
    <source>
        <dbReference type="ARBA" id="ARBA00022786"/>
    </source>
</evidence>
<comment type="catalytic activity">
    <reaction evidence="1">
        <text>S-ubiquitinyl-[E2 ubiquitin-conjugating enzyme]-L-cysteine + [acceptor protein]-L-lysine = [E2 ubiquitin-conjugating enzyme]-L-cysteine + N(6)-ubiquitinyl-[acceptor protein]-L-lysine.</text>
        <dbReference type="EC" id="2.3.2.27"/>
    </reaction>
</comment>
<feature type="region of interest" description="Disordered" evidence="10">
    <location>
        <begin position="209"/>
        <end position="243"/>
    </location>
</feature>
<evidence type="ECO:0000256" key="9">
    <source>
        <dbReference type="SAM" id="Coils"/>
    </source>
</evidence>
<dbReference type="Gene3D" id="3.30.200.20">
    <property type="entry name" value="Phosphorylase Kinase, domain 1"/>
    <property type="match status" value="1"/>
</dbReference>
<reference evidence="13" key="1">
    <citation type="submission" date="2025-08" db="UniProtKB">
        <authorList>
            <consortium name="RefSeq"/>
        </authorList>
    </citation>
    <scope>IDENTIFICATION</scope>
    <source>
        <tissue evidence="13">Leaf</tissue>
    </source>
</reference>
<dbReference type="SUPFAM" id="SSF56112">
    <property type="entry name" value="Protein kinase-like (PK-like)"/>
    <property type="match status" value="1"/>
</dbReference>
<dbReference type="InterPro" id="IPR008271">
    <property type="entry name" value="Ser/Thr_kinase_AS"/>
</dbReference>
<dbReference type="SMART" id="SM00220">
    <property type="entry name" value="S_TKc"/>
    <property type="match status" value="1"/>
</dbReference>
<feature type="binding site" evidence="8">
    <location>
        <position position="501"/>
    </location>
    <ligand>
        <name>ATP</name>
        <dbReference type="ChEBI" id="CHEBI:30616"/>
    </ligand>
</feature>
<evidence type="ECO:0000256" key="10">
    <source>
        <dbReference type="SAM" id="MobiDB-lite"/>
    </source>
</evidence>
<proteinExistence type="predicted"/>
<evidence type="ECO:0000256" key="3">
    <source>
        <dbReference type="ARBA" id="ARBA00022679"/>
    </source>
</evidence>
<keyword evidence="4 8" id="KW-0547">Nucleotide-binding</keyword>
<dbReference type="RefSeq" id="XP_048132659.1">
    <property type="nucleotide sequence ID" value="XM_048276702.1"/>
</dbReference>
<organism evidence="12 13">
    <name type="scientific">Rhodamnia argentea</name>
    <dbReference type="NCBI Taxonomy" id="178133"/>
    <lineage>
        <taxon>Eukaryota</taxon>
        <taxon>Viridiplantae</taxon>
        <taxon>Streptophyta</taxon>
        <taxon>Embryophyta</taxon>
        <taxon>Tracheophyta</taxon>
        <taxon>Spermatophyta</taxon>
        <taxon>Magnoliopsida</taxon>
        <taxon>eudicotyledons</taxon>
        <taxon>Gunneridae</taxon>
        <taxon>Pentapetalae</taxon>
        <taxon>rosids</taxon>
        <taxon>malvids</taxon>
        <taxon>Myrtales</taxon>
        <taxon>Myrtaceae</taxon>
        <taxon>Myrtoideae</taxon>
        <taxon>Myrteae</taxon>
        <taxon>Australasian group</taxon>
        <taxon>Rhodamnia</taxon>
    </lineage>
</organism>
<keyword evidence="12" id="KW-1185">Reference proteome</keyword>
<evidence type="ECO:0000259" key="11">
    <source>
        <dbReference type="PROSITE" id="PS50011"/>
    </source>
</evidence>
<feature type="compositionally biased region" description="Low complexity" evidence="10">
    <location>
        <begin position="228"/>
        <end position="243"/>
    </location>
</feature>
<dbReference type="PROSITE" id="PS50011">
    <property type="entry name" value="PROTEIN_KINASE_DOM"/>
    <property type="match status" value="1"/>
</dbReference>
<evidence type="ECO:0000256" key="2">
    <source>
        <dbReference type="ARBA" id="ARBA00012483"/>
    </source>
</evidence>
<accession>A0ABM3H7T3</accession>
<evidence type="ECO:0000256" key="7">
    <source>
        <dbReference type="ARBA" id="ARBA00022840"/>
    </source>
</evidence>
<dbReference type="PROSITE" id="PS00107">
    <property type="entry name" value="PROTEIN_KINASE_ATP"/>
    <property type="match status" value="1"/>
</dbReference>
<sequence>MAVVARIRLPEFGAPEIVPSVRGVASEPATPVYEHKIYVAVGKDAKENKAKIAWTVHQSGRDFKICIIHVLVRSRRIPMGGLGAGLPASSTNEIRLSEHRENEKINMDKILDNCLLVCKQMGVRAEKEYIESDSVEKGIVELIDLHGIRKLVIGAAADRRYFRRMTEIRSDKAIFVRDKAHISCHIWFICDGHLIHTREARTVPAVAEVPTNAPSPTTPTPGAGMSVLSKSKSTTLKRSSTTKLSNPFQDMVKRTFSWNTDQRAVMRIASPSSSDSSPEQPNSASIMPARQDTFQELESALTSLSQRPQSMQSVYHTSQSSISNTQDMNDAREDEELEEGATTCAEAEVDITEGWPKDPGKRLYAEQLEEELEKLKDQRDKLMEELHIAQARKSQLENQFVESDQSRKELELKIIESDEMLRTFRQERELLRIDLDNAREKAEEVSRRSKGDSSGTKYFSEFSMTEITEAAQNFHESLKIGEGGSGSVYRGFLRHTRVAIKIMKFPGMQGSKEFQQEVDVLSKVRHPHLITLIGACPKPCTLVYEYIPNGSLEDWLRSRDKAKQLPWQARIRIAKELCSVLAFLHSYKPHSIVHGDVKPGNILLDEHLMSKLSDFGICRLLSGGQRSINNTTVAYPTDPKGSFGYMDPEFLVTRELTTKFDVYSFGIILLELLTRRPPLGIANVVQRAISTGTLDAILDPLAGEWPYMLAEKLTRLALRCCEISRKNRPDLRSEVWTELESVAASYR</sequence>
<evidence type="ECO:0000256" key="5">
    <source>
        <dbReference type="ARBA" id="ARBA00022777"/>
    </source>
</evidence>
<dbReference type="PANTHER" id="PTHR45647:SF100">
    <property type="entry name" value="U-BOX DOMAIN-CONTAINING PROTEIN 33"/>
    <property type="match status" value="1"/>
</dbReference>
<evidence type="ECO:0000256" key="8">
    <source>
        <dbReference type="PROSITE-ProRule" id="PRU10141"/>
    </source>
</evidence>
<dbReference type="PANTHER" id="PTHR45647">
    <property type="entry name" value="OS02G0152300 PROTEIN"/>
    <property type="match status" value="1"/>
</dbReference>
<dbReference type="PROSITE" id="PS00108">
    <property type="entry name" value="PROTEIN_KINASE_ST"/>
    <property type="match status" value="1"/>
</dbReference>
<dbReference type="EC" id="2.3.2.27" evidence="2"/>
<dbReference type="InterPro" id="IPR000719">
    <property type="entry name" value="Prot_kinase_dom"/>
</dbReference>
<evidence type="ECO:0000256" key="1">
    <source>
        <dbReference type="ARBA" id="ARBA00000900"/>
    </source>
</evidence>
<dbReference type="InterPro" id="IPR011009">
    <property type="entry name" value="Kinase-like_dom_sf"/>
</dbReference>
<dbReference type="Proteomes" id="UP000827889">
    <property type="component" value="Chromosome 3"/>
</dbReference>
<protein>
    <recommendedName>
        <fullName evidence="2">RING-type E3 ubiquitin transferase</fullName>
        <ecNumber evidence="2">2.3.2.27</ecNumber>
    </recommendedName>
</protein>
<name>A0ABM3H7T3_9MYRT</name>
<dbReference type="InterPro" id="IPR051348">
    <property type="entry name" value="U-box_ubiquitin_ligases"/>
</dbReference>
<keyword evidence="7 8" id="KW-0067">ATP-binding</keyword>
<evidence type="ECO:0000313" key="12">
    <source>
        <dbReference type="Proteomes" id="UP000827889"/>
    </source>
</evidence>
<feature type="coiled-coil region" evidence="9">
    <location>
        <begin position="361"/>
        <end position="448"/>
    </location>
</feature>
<dbReference type="Gene3D" id="1.10.510.10">
    <property type="entry name" value="Transferase(Phosphotransferase) domain 1"/>
    <property type="match status" value="1"/>
</dbReference>
<dbReference type="Pfam" id="PF00069">
    <property type="entry name" value="Pkinase"/>
    <property type="match status" value="1"/>
</dbReference>
<keyword evidence="9" id="KW-0175">Coiled coil</keyword>
<dbReference type="CDD" id="cd01989">
    <property type="entry name" value="USP_STK_Ubox_N"/>
    <property type="match status" value="1"/>
</dbReference>
<keyword evidence="3" id="KW-0808">Transferase</keyword>